<sequence length="241" mass="26329">MARFNSILARWEAAGAKPPDSTINNGWIAGIKPPADWFNWYFNSTYQALKEIQELAALNADLVSHTGNISNPHKVTKTQLGLSDVENYGVATTEEAIAGIATNKVMTPANVLDSIKEQFKTQEILYEGSAYPGSSTYTFKNAQTISEQNLGIIIIWSDFDKSGSGGTANNYNFDFTFIPKWFISKHAGTNVNVPVATNINTSTAFVTVKTLYITDTSIRGGDLNSTGMYADDVVMRYVIGV</sequence>
<dbReference type="EMBL" id="AABEQV010000001">
    <property type="protein sequence ID" value="EAG9855468.1"/>
    <property type="molecule type" value="Genomic_DNA"/>
</dbReference>
<reference evidence="1 2" key="1">
    <citation type="submission" date="2019-04" db="EMBL/GenBank/DDBJ databases">
        <authorList>
            <person name="Ashton P.M."/>
            <person name="Dallman T."/>
            <person name="Nair S."/>
            <person name="De Pinna E."/>
            <person name="Peters T."/>
            <person name="Grant K."/>
        </authorList>
    </citation>
    <scope>NUCLEOTIDE SEQUENCE [LARGE SCALE GENOMIC DNA]</scope>
    <source>
        <strain evidence="1 2">429821</strain>
    </source>
</reference>
<dbReference type="AlphaFoldDB" id="A0A823JE69"/>
<dbReference type="Proteomes" id="UP000548826">
    <property type="component" value="Unassembled WGS sequence"/>
</dbReference>
<gene>
    <name evidence="1" type="ORF">D4C60_00500</name>
</gene>
<evidence type="ECO:0000313" key="1">
    <source>
        <dbReference type="EMBL" id="EAG9855468.1"/>
    </source>
</evidence>
<organism evidence="1 2">
    <name type="scientific">Listeria monocytogenes</name>
    <dbReference type="NCBI Taxonomy" id="1639"/>
    <lineage>
        <taxon>Bacteria</taxon>
        <taxon>Bacillati</taxon>
        <taxon>Bacillota</taxon>
        <taxon>Bacilli</taxon>
        <taxon>Bacillales</taxon>
        <taxon>Listeriaceae</taxon>
        <taxon>Listeria</taxon>
    </lineage>
</organism>
<proteinExistence type="predicted"/>
<comment type="caution">
    <text evidence="1">The sequence shown here is derived from an EMBL/GenBank/DDBJ whole genome shotgun (WGS) entry which is preliminary data.</text>
</comment>
<evidence type="ECO:0000313" key="2">
    <source>
        <dbReference type="Proteomes" id="UP000548826"/>
    </source>
</evidence>
<name>A0A823JE69_LISMN</name>
<protein>
    <submittedName>
        <fullName evidence="1">Uncharacterized protein</fullName>
    </submittedName>
</protein>
<accession>A0A823JE69</accession>